<name>A0A1Z9Z2G0_9GAMM</name>
<comment type="caution">
    <text evidence="1">The sequence shown here is derived from an EMBL/GenBank/DDBJ whole genome shotgun (WGS) entry which is preliminary data.</text>
</comment>
<dbReference type="Proteomes" id="UP000196536">
    <property type="component" value="Unassembled WGS sequence"/>
</dbReference>
<dbReference type="OrthoDB" id="6717554at2"/>
<gene>
    <name evidence="1" type="ORF">CAP51_03090</name>
</gene>
<evidence type="ECO:0000313" key="1">
    <source>
        <dbReference type="EMBL" id="OUY08612.1"/>
    </source>
</evidence>
<proteinExistence type="predicted"/>
<dbReference type="EMBL" id="NEXX01000001">
    <property type="protein sequence ID" value="OUY08612.1"/>
    <property type="molecule type" value="Genomic_DNA"/>
</dbReference>
<evidence type="ECO:0000313" key="2">
    <source>
        <dbReference type="Proteomes" id="UP000196536"/>
    </source>
</evidence>
<dbReference type="AlphaFoldDB" id="A0A1Z9Z2G0"/>
<dbReference type="RefSeq" id="WP_087619279.1">
    <property type="nucleotide sequence ID" value="NZ_JAKVJF010000005.1"/>
</dbReference>
<keyword evidence="2" id="KW-1185">Reference proteome</keyword>
<sequence>MSVEELKELLGTQETILELVQLDDGALALRVSNSEDVPLVRIEFNEEVRKILGENTGMVAQHMIQAAIYGVMENQANKWHANVLDQKPQFYS</sequence>
<reference evidence="1 2" key="1">
    <citation type="submission" date="2017-05" db="EMBL/GenBank/DDBJ databases">
        <title>Acinetobacter populi ANC 5415 (= PBJ7), whole genome shotgun sequencing project.</title>
        <authorList>
            <person name="Nemec A."/>
            <person name="Radolfova-Krizova L."/>
        </authorList>
    </citation>
    <scope>NUCLEOTIDE SEQUENCE [LARGE SCALE GENOMIC DNA]</scope>
    <source>
        <strain evidence="1 2">PBJ7</strain>
    </source>
</reference>
<organism evidence="1 2">
    <name type="scientific">Acinetobacter populi</name>
    <dbReference type="NCBI Taxonomy" id="1582270"/>
    <lineage>
        <taxon>Bacteria</taxon>
        <taxon>Pseudomonadati</taxon>
        <taxon>Pseudomonadota</taxon>
        <taxon>Gammaproteobacteria</taxon>
        <taxon>Moraxellales</taxon>
        <taxon>Moraxellaceae</taxon>
        <taxon>Acinetobacter</taxon>
    </lineage>
</organism>
<accession>A0A1Z9Z2G0</accession>
<protein>
    <submittedName>
        <fullName evidence="1">Uncharacterized protein</fullName>
    </submittedName>
</protein>